<name>A0AAD6IUT9_DREDA</name>
<evidence type="ECO:0000256" key="1">
    <source>
        <dbReference type="SAM" id="MobiDB-lite"/>
    </source>
</evidence>
<evidence type="ECO:0000313" key="3">
    <source>
        <dbReference type="Proteomes" id="UP001221413"/>
    </source>
</evidence>
<evidence type="ECO:0000313" key="2">
    <source>
        <dbReference type="EMBL" id="KAJ6258752.1"/>
    </source>
</evidence>
<keyword evidence="3" id="KW-1185">Reference proteome</keyword>
<dbReference type="AlphaFoldDB" id="A0AAD6IUT9"/>
<gene>
    <name evidence="2" type="ORF">Dda_6805</name>
</gene>
<reference evidence="2" key="1">
    <citation type="submission" date="2023-01" db="EMBL/GenBank/DDBJ databases">
        <title>The chitinases involved in constricting ring structure development in the nematode-trapping fungus Drechslerella dactyloides.</title>
        <authorList>
            <person name="Wang R."/>
            <person name="Zhang L."/>
            <person name="Tang P."/>
            <person name="Li S."/>
            <person name="Liang L."/>
        </authorList>
    </citation>
    <scope>NUCLEOTIDE SEQUENCE</scope>
    <source>
        <strain evidence="2">YMF1.00031</strain>
    </source>
</reference>
<dbReference type="Proteomes" id="UP001221413">
    <property type="component" value="Unassembled WGS sequence"/>
</dbReference>
<dbReference type="EMBL" id="JAQGDS010000008">
    <property type="protein sequence ID" value="KAJ6258752.1"/>
    <property type="molecule type" value="Genomic_DNA"/>
</dbReference>
<protein>
    <submittedName>
        <fullName evidence="2">Uncharacterized protein</fullName>
    </submittedName>
</protein>
<proteinExistence type="predicted"/>
<feature type="region of interest" description="Disordered" evidence="1">
    <location>
        <begin position="1"/>
        <end position="41"/>
    </location>
</feature>
<feature type="compositionally biased region" description="Polar residues" evidence="1">
    <location>
        <begin position="1"/>
        <end position="13"/>
    </location>
</feature>
<comment type="caution">
    <text evidence="2">The sequence shown here is derived from an EMBL/GenBank/DDBJ whole genome shotgun (WGS) entry which is preliminary data.</text>
</comment>
<accession>A0AAD6IUT9</accession>
<organism evidence="2 3">
    <name type="scientific">Drechslerella dactyloides</name>
    <name type="common">Nematode-trapping fungus</name>
    <name type="synonym">Arthrobotrys dactyloides</name>
    <dbReference type="NCBI Taxonomy" id="74499"/>
    <lineage>
        <taxon>Eukaryota</taxon>
        <taxon>Fungi</taxon>
        <taxon>Dikarya</taxon>
        <taxon>Ascomycota</taxon>
        <taxon>Pezizomycotina</taxon>
        <taxon>Orbiliomycetes</taxon>
        <taxon>Orbiliales</taxon>
        <taxon>Orbiliaceae</taxon>
        <taxon>Drechslerella</taxon>
    </lineage>
</organism>
<sequence>MNGTLESPASSTVPQASSDSPAQDDDLLPIPTELERLPPHRLAAEPKWRELFWVGSRRSSQSPLYPATADAGTQADVDEPGHWWNSKYRLRGRNGFKIDSASNSAEHDGGHPEVPLELEDVNPAWLIGVSGAPLFVPRPWISPKIKYLNGIPIAPAFAASWPDPLDRLPGLHQLLESDKVPKAQYTNIRAVIRDIEAGRVVAEFYQYGRAVDILNVDWRRTHWVGRTLPPKVSQLLYNNEFPTLD</sequence>